<dbReference type="SUPFAM" id="SSF53300">
    <property type="entry name" value="vWA-like"/>
    <property type="match status" value="1"/>
</dbReference>
<feature type="domain" description="VWFA" evidence="3">
    <location>
        <begin position="48"/>
        <end position="323"/>
    </location>
</feature>
<dbReference type="InterPro" id="IPR036465">
    <property type="entry name" value="vWFA_dom_sf"/>
</dbReference>
<dbReference type="EMBL" id="FOSP01000034">
    <property type="protein sequence ID" value="SFL13636.1"/>
    <property type="molecule type" value="Genomic_DNA"/>
</dbReference>
<gene>
    <name evidence="4" type="ORF">SAMN05216302_103413</name>
</gene>
<accession>A0A1I4FA00</accession>
<keyword evidence="1" id="KW-0479">Metal-binding</keyword>
<protein>
    <submittedName>
        <fullName evidence="4">Type IV pilus assembly protein PilY1</fullName>
    </submittedName>
</protein>
<name>A0A1I4FA00_9PROT</name>
<dbReference type="Pfam" id="PF05567">
    <property type="entry name" value="T4P_PilY1"/>
    <property type="match status" value="1"/>
</dbReference>
<keyword evidence="5" id="KW-1185">Reference proteome</keyword>
<proteinExistence type="predicted"/>
<organism evidence="4 5">
    <name type="scientific">Nitrosomonas aestuarii</name>
    <dbReference type="NCBI Taxonomy" id="52441"/>
    <lineage>
        <taxon>Bacteria</taxon>
        <taxon>Pseudomonadati</taxon>
        <taxon>Pseudomonadota</taxon>
        <taxon>Betaproteobacteria</taxon>
        <taxon>Nitrosomonadales</taxon>
        <taxon>Nitrosomonadaceae</taxon>
        <taxon>Nitrosomonas</taxon>
    </lineage>
</organism>
<evidence type="ECO:0000256" key="2">
    <source>
        <dbReference type="ARBA" id="ARBA00022837"/>
    </source>
</evidence>
<keyword evidence="2" id="KW-0106">Calcium</keyword>
<dbReference type="STRING" id="52441.SAMN05216302_103413"/>
<dbReference type="Proteomes" id="UP000199533">
    <property type="component" value="Unassembled WGS sequence"/>
</dbReference>
<evidence type="ECO:0000313" key="4">
    <source>
        <dbReference type="EMBL" id="SFL13636.1"/>
    </source>
</evidence>
<dbReference type="InterPro" id="IPR002035">
    <property type="entry name" value="VWF_A"/>
</dbReference>
<dbReference type="GO" id="GO:0046872">
    <property type="term" value="F:metal ion binding"/>
    <property type="evidence" value="ECO:0007669"/>
    <property type="project" value="UniProtKB-KW"/>
</dbReference>
<evidence type="ECO:0000313" key="5">
    <source>
        <dbReference type="Proteomes" id="UP000199533"/>
    </source>
</evidence>
<evidence type="ECO:0000259" key="3">
    <source>
        <dbReference type="PROSITE" id="PS50234"/>
    </source>
</evidence>
<dbReference type="AlphaFoldDB" id="A0A1I4FA00"/>
<sequence length="1039" mass="110393">MGRVNKMLIKINKTLLAIWLLTVSSVAWSEDIDLFTGITLPGAANIPNVLFVIDNTANWNSAFNNQMNALRTVLNDIEPNKFKFGFMMFTESGGANANPGGAYVRAALRLMDSANKQLYLNLLNSFDKNADKSSGGKVGVSMTEAYYYLSGGQAFAGHNKVKRDHAGNISGTVASNAVYALPGNAFSSSLDSNYTSPLDFACQKNFIIYISNGPAQDNSSDKTAANSQLAALGGNTSEISLSPSGSQSNPGDEWARYMAKDAPTTVRTYTIDVNPVATGQGPGFTALLKSMAAYGKGKYFSVNSSIDSGAEITDAIKRILSEIQAVNTVFASASLPVSVNTQGTHLNQIFVGMFRPDISALPRWHGNLKQYQFKASLTGEGIALNLVDADEALAINKNTGFIAQCSRTFWTPNTTNLDTYWSFKPDGSCLAIANSDISNTPDGEVVEKGAAGYQLRSITPDSRIIKTCNPAGCSSLADFNDANNAITQSLLGVTGNAARTKLINWARGQDALDENGNSNTIEMRPSAHGDVVHSRPVAVDYGGSTGVVVFYGANDGFLHAINGNQTSGIGSFQAGSELWSFIAPEHYGKLKRLYDNTLGITLPTVNDGTQKPYFFDGPITAHKSASVTWLYATQRRGGRMIYAFDVTSPTNPVLKWRQGCPNQNNDTDCTNAGIVDIGQTWSAAQVFKSSGYEVAGTPQPMLIIGGGYDTCEDGTILSDLNTCTAALKGNKIYILDADSGALLKTFTTARSVAATVTVVPNKITGLADYAYAVDTGGNIYRVTMGADLPANWSMVKIASLGCDTSICPGGVANRKFLFAPEVVVTPNFNAILVGSGDREHPLLTHFTTTSVDNAFFMIKDNPADPAWWLPEVPICNGQALACMTSLLPIDPDDMNIPSETDLTAKKGWYLAFGSGDHDKEQVVTSAVVAMGTVTFSTNGPILPDPSLCGTNLGKARVYNMGFLDARPIGGTRYGVITGGGLPPSPVAGMVTVVHPATGGNITVPFIIGANPDSPLEGASPKATAIPASVKRRAYWYLQQ</sequence>
<dbReference type="InterPro" id="IPR008707">
    <property type="entry name" value="B-propeller_PilY1"/>
</dbReference>
<reference evidence="5" key="1">
    <citation type="submission" date="2016-10" db="EMBL/GenBank/DDBJ databases">
        <authorList>
            <person name="Varghese N."/>
            <person name="Submissions S."/>
        </authorList>
    </citation>
    <scope>NUCLEOTIDE SEQUENCE [LARGE SCALE GENOMIC DNA]</scope>
    <source>
        <strain evidence="5">Nm69</strain>
    </source>
</reference>
<evidence type="ECO:0000256" key="1">
    <source>
        <dbReference type="ARBA" id="ARBA00022723"/>
    </source>
</evidence>
<dbReference type="PROSITE" id="PS50234">
    <property type="entry name" value="VWFA"/>
    <property type="match status" value="1"/>
</dbReference>